<gene>
    <name evidence="4" type="ORF">NX801_23750</name>
</gene>
<keyword evidence="3" id="KW-0812">Transmembrane</keyword>
<dbReference type="Gene3D" id="2.40.260.10">
    <property type="entry name" value="Sortase"/>
    <property type="match status" value="1"/>
</dbReference>
<comment type="caution">
    <text evidence="4">The sequence shown here is derived from an EMBL/GenBank/DDBJ whole genome shotgun (WGS) entry which is preliminary data.</text>
</comment>
<dbReference type="Proteomes" id="UP001431313">
    <property type="component" value="Unassembled WGS sequence"/>
</dbReference>
<proteinExistence type="predicted"/>
<evidence type="ECO:0000256" key="2">
    <source>
        <dbReference type="SAM" id="MobiDB-lite"/>
    </source>
</evidence>
<reference evidence="4" key="1">
    <citation type="submission" date="2022-08" db="EMBL/GenBank/DDBJ databases">
        <authorList>
            <person name="Somphong A."/>
            <person name="Phongsopitanun W."/>
        </authorList>
    </citation>
    <scope>NUCLEOTIDE SEQUENCE</scope>
    <source>
        <strain evidence="4">LP05-1</strain>
    </source>
</reference>
<evidence type="ECO:0000256" key="3">
    <source>
        <dbReference type="SAM" id="Phobius"/>
    </source>
</evidence>
<keyword evidence="5" id="KW-1185">Reference proteome</keyword>
<evidence type="ECO:0000256" key="1">
    <source>
        <dbReference type="ARBA" id="ARBA00022801"/>
    </source>
</evidence>
<dbReference type="InterPro" id="IPR042001">
    <property type="entry name" value="Sortase_F"/>
</dbReference>
<dbReference type="SUPFAM" id="SSF63817">
    <property type="entry name" value="Sortase"/>
    <property type="match status" value="1"/>
</dbReference>
<accession>A0ABT2CMI4</accession>
<feature type="compositionally biased region" description="Low complexity" evidence="2">
    <location>
        <begin position="94"/>
        <end position="117"/>
    </location>
</feature>
<feature type="region of interest" description="Disordered" evidence="2">
    <location>
        <begin position="59"/>
        <end position="143"/>
    </location>
</feature>
<dbReference type="Pfam" id="PF04203">
    <property type="entry name" value="Sortase"/>
    <property type="match status" value="1"/>
</dbReference>
<protein>
    <submittedName>
        <fullName evidence="4">Sortase</fullName>
    </submittedName>
</protein>
<dbReference type="EMBL" id="JANUGQ010000024">
    <property type="protein sequence ID" value="MCS0638615.1"/>
    <property type="molecule type" value="Genomic_DNA"/>
</dbReference>
<organism evidence="4 5">
    <name type="scientific">Streptomyces pyxinae</name>
    <dbReference type="NCBI Taxonomy" id="2970734"/>
    <lineage>
        <taxon>Bacteria</taxon>
        <taxon>Bacillati</taxon>
        <taxon>Actinomycetota</taxon>
        <taxon>Actinomycetes</taxon>
        <taxon>Kitasatosporales</taxon>
        <taxon>Streptomycetaceae</taxon>
        <taxon>Streptomyces</taxon>
    </lineage>
</organism>
<dbReference type="InterPro" id="IPR005754">
    <property type="entry name" value="Sortase"/>
</dbReference>
<keyword evidence="3" id="KW-1133">Transmembrane helix</keyword>
<sequence length="260" mass="25829">MRIVAGLERPDQGAEPGRSRWLTLLARGAAVVAALAVLAGLATLAQAIRSVPGVPDAGTLPHAGATPGPAPATARADTPTGAAPSGTADREDTPSGPVGEPVGTPTGAAAPGSPPLTVTVPGHLADTPVDPVTGRPDGSLDVPDAPTRLGWWALGGSPGAGGGTVLLAGHLDSAEGPGPFEALHDVPIGARVRVASADGARHGYRVVARRTHLKAELPSDLFRADGARRLVLVTCAGDYDPVAGAYTENLVLYAVPAADG</sequence>
<evidence type="ECO:0000313" key="5">
    <source>
        <dbReference type="Proteomes" id="UP001431313"/>
    </source>
</evidence>
<name>A0ABT2CMI4_9ACTN</name>
<feature type="transmembrane region" description="Helical" evidence="3">
    <location>
        <begin position="21"/>
        <end position="45"/>
    </location>
</feature>
<evidence type="ECO:0000313" key="4">
    <source>
        <dbReference type="EMBL" id="MCS0638615.1"/>
    </source>
</evidence>
<dbReference type="RefSeq" id="WP_258789913.1">
    <property type="nucleotide sequence ID" value="NZ_JANUGQ010000024.1"/>
</dbReference>
<keyword evidence="1" id="KW-0378">Hydrolase</keyword>
<keyword evidence="3" id="KW-0472">Membrane</keyword>
<dbReference type="CDD" id="cd05829">
    <property type="entry name" value="Sortase_F"/>
    <property type="match status" value="1"/>
</dbReference>
<dbReference type="InterPro" id="IPR023365">
    <property type="entry name" value="Sortase_dom-sf"/>
</dbReference>
<feature type="compositionally biased region" description="Low complexity" evidence="2">
    <location>
        <begin position="59"/>
        <end position="84"/>
    </location>
</feature>